<dbReference type="GO" id="GO:0051880">
    <property type="term" value="F:G-quadruplex DNA binding"/>
    <property type="evidence" value="ECO:0007669"/>
    <property type="project" value="TreeGrafter"/>
</dbReference>
<evidence type="ECO:0000256" key="3">
    <source>
        <dbReference type="ARBA" id="ARBA00004286"/>
    </source>
</evidence>
<feature type="binding site" evidence="18">
    <location>
        <position position="691"/>
    </location>
    <ligand>
        <name>Zn(2+)</name>
        <dbReference type="ChEBI" id="CHEBI:29105"/>
    </ligand>
</feature>
<feature type="coiled-coil region" evidence="19">
    <location>
        <begin position="1001"/>
        <end position="1108"/>
    </location>
</feature>
<dbReference type="GO" id="GO:0000794">
    <property type="term" value="C:condensed nuclear chromosome"/>
    <property type="evidence" value="ECO:0007669"/>
    <property type="project" value="TreeGrafter"/>
</dbReference>
<feature type="coiled-coil region" evidence="19">
    <location>
        <begin position="837"/>
        <end position="940"/>
    </location>
</feature>
<feature type="domain" description="Zinc-hook" evidence="20">
    <location>
        <begin position="643"/>
        <end position="744"/>
    </location>
</feature>
<protein>
    <recommendedName>
        <fullName evidence="20">Zinc-hook domain-containing protein</fullName>
    </recommendedName>
</protein>
<evidence type="ECO:0000313" key="22">
    <source>
        <dbReference type="Proteomes" id="UP000663879"/>
    </source>
</evidence>
<evidence type="ECO:0000256" key="11">
    <source>
        <dbReference type="ARBA" id="ARBA00022840"/>
    </source>
</evidence>
<dbReference type="InterPro" id="IPR038729">
    <property type="entry name" value="Rad50/SbcC_AAA"/>
</dbReference>
<evidence type="ECO:0000313" key="21">
    <source>
        <dbReference type="EMBL" id="CAF0934284.1"/>
    </source>
</evidence>
<dbReference type="Gene3D" id="3.40.50.300">
    <property type="entry name" value="P-loop containing nucleotide triphosphate hydrolases"/>
    <property type="match status" value="2"/>
</dbReference>
<evidence type="ECO:0000256" key="5">
    <source>
        <dbReference type="ARBA" id="ARBA00022454"/>
    </source>
</evidence>
<keyword evidence="11" id="KW-0067">ATP-binding</keyword>
<keyword evidence="13 19" id="KW-0175">Coiled coil</keyword>
<keyword evidence="16" id="KW-0469">Meiosis</keyword>
<dbReference type="EMBL" id="CAJNOC010002457">
    <property type="protein sequence ID" value="CAF0934284.1"/>
    <property type="molecule type" value="Genomic_DNA"/>
</dbReference>
<comment type="catalytic activity">
    <reaction evidence="17">
        <text>ATP + H2O = ADP + phosphate + H(+)</text>
        <dbReference type="Rhea" id="RHEA:13065"/>
        <dbReference type="ChEBI" id="CHEBI:15377"/>
        <dbReference type="ChEBI" id="CHEBI:15378"/>
        <dbReference type="ChEBI" id="CHEBI:30616"/>
        <dbReference type="ChEBI" id="CHEBI:43474"/>
        <dbReference type="ChEBI" id="CHEBI:456216"/>
    </reaction>
</comment>
<keyword evidence="12" id="KW-0460">Magnesium</keyword>
<keyword evidence="14" id="KW-0234">DNA repair</keyword>
<keyword evidence="5" id="KW-0158">Chromosome</keyword>
<dbReference type="Proteomes" id="UP000663879">
    <property type="component" value="Unassembled WGS sequence"/>
</dbReference>
<evidence type="ECO:0000256" key="8">
    <source>
        <dbReference type="ARBA" id="ARBA00022763"/>
    </source>
</evidence>
<name>A0A814BT67_9BILA</name>
<comment type="similarity">
    <text evidence="4">Belongs to the SMC family. RAD50 subfamily.</text>
</comment>
<dbReference type="GO" id="GO:0006302">
    <property type="term" value="P:double-strand break repair"/>
    <property type="evidence" value="ECO:0007669"/>
    <property type="project" value="InterPro"/>
</dbReference>
<keyword evidence="15" id="KW-0539">Nucleus</keyword>
<evidence type="ECO:0000256" key="17">
    <source>
        <dbReference type="ARBA" id="ARBA00049360"/>
    </source>
</evidence>
<dbReference type="Pfam" id="PF13476">
    <property type="entry name" value="AAA_23"/>
    <property type="match status" value="1"/>
</dbReference>
<keyword evidence="22" id="KW-1185">Reference proteome</keyword>
<evidence type="ECO:0000256" key="19">
    <source>
        <dbReference type="SAM" id="Coils"/>
    </source>
</evidence>
<evidence type="ECO:0000256" key="4">
    <source>
        <dbReference type="ARBA" id="ARBA00009439"/>
    </source>
</evidence>
<feature type="binding site" evidence="18">
    <location>
        <position position="694"/>
    </location>
    <ligand>
        <name>Zn(2+)</name>
        <dbReference type="ChEBI" id="CHEBI:29105"/>
    </ligand>
</feature>
<dbReference type="GO" id="GO:0030870">
    <property type="term" value="C:Mre11 complex"/>
    <property type="evidence" value="ECO:0007669"/>
    <property type="project" value="InterPro"/>
</dbReference>
<comment type="subcellular location">
    <subcellularLocation>
        <location evidence="3">Chromosome</location>
    </subcellularLocation>
    <subcellularLocation>
        <location evidence="2">Nucleus</location>
    </subcellularLocation>
</comment>
<dbReference type="SUPFAM" id="SSF52540">
    <property type="entry name" value="P-loop containing nucleoside triphosphate hydrolases"/>
    <property type="match status" value="2"/>
</dbReference>
<dbReference type="NCBIfam" id="TIGR00606">
    <property type="entry name" value="rad50"/>
    <property type="match status" value="1"/>
</dbReference>
<comment type="cofactor">
    <cofactor evidence="1">
        <name>Zn(2+)</name>
        <dbReference type="ChEBI" id="CHEBI:29105"/>
    </cofactor>
</comment>
<evidence type="ECO:0000256" key="10">
    <source>
        <dbReference type="ARBA" id="ARBA00022833"/>
    </source>
</evidence>
<comment type="caution">
    <text evidence="21">The sequence shown here is derived from an EMBL/GenBank/DDBJ whole genome shotgun (WGS) entry which is preliminary data.</text>
</comment>
<evidence type="ECO:0000256" key="1">
    <source>
        <dbReference type="ARBA" id="ARBA00001947"/>
    </source>
</evidence>
<dbReference type="InterPro" id="IPR013134">
    <property type="entry name" value="Zn_hook_RAD50"/>
</dbReference>
<evidence type="ECO:0000256" key="16">
    <source>
        <dbReference type="ARBA" id="ARBA00023254"/>
    </source>
</evidence>
<dbReference type="PROSITE" id="PS51131">
    <property type="entry name" value="ZN_HOOK"/>
    <property type="match status" value="1"/>
</dbReference>
<evidence type="ECO:0000256" key="14">
    <source>
        <dbReference type="ARBA" id="ARBA00023204"/>
    </source>
</evidence>
<dbReference type="OrthoDB" id="18797at2759"/>
<evidence type="ECO:0000256" key="6">
    <source>
        <dbReference type="ARBA" id="ARBA00022723"/>
    </source>
</evidence>
<feature type="coiled-coil region" evidence="19">
    <location>
        <begin position="185"/>
        <end position="321"/>
    </location>
</feature>
<dbReference type="PANTHER" id="PTHR18867:SF12">
    <property type="entry name" value="DNA REPAIR PROTEIN RAD50"/>
    <property type="match status" value="1"/>
</dbReference>
<dbReference type="GO" id="GO:0005524">
    <property type="term" value="F:ATP binding"/>
    <property type="evidence" value="ECO:0007669"/>
    <property type="project" value="UniProtKB-KW"/>
</dbReference>
<evidence type="ECO:0000256" key="12">
    <source>
        <dbReference type="ARBA" id="ARBA00022842"/>
    </source>
</evidence>
<dbReference type="GO" id="GO:0007004">
    <property type="term" value="P:telomere maintenance via telomerase"/>
    <property type="evidence" value="ECO:0007669"/>
    <property type="project" value="TreeGrafter"/>
</dbReference>
<feature type="coiled-coil region" evidence="19">
    <location>
        <begin position="433"/>
        <end position="517"/>
    </location>
</feature>
<dbReference type="GO" id="GO:0000722">
    <property type="term" value="P:telomere maintenance via recombination"/>
    <property type="evidence" value="ECO:0007669"/>
    <property type="project" value="TreeGrafter"/>
</dbReference>
<feature type="coiled-coil region" evidence="19">
    <location>
        <begin position="581"/>
        <end position="663"/>
    </location>
</feature>
<gene>
    <name evidence="21" type="ORF">OXX778_LOCUS13079</name>
</gene>
<keyword evidence="8" id="KW-0227">DNA damage</keyword>
<dbReference type="InterPro" id="IPR004584">
    <property type="entry name" value="Rad50_eukaryotes"/>
</dbReference>
<reference evidence="21" key="1">
    <citation type="submission" date="2021-02" db="EMBL/GenBank/DDBJ databases">
        <authorList>
            <person name="Nowell W R."/>
        </authorList>
    </citation>
    <scope>NUCLEOTIDE SEQUENCE</scope>
    <source>
        <strain evidence="21">Ploen Becks lab</strain>
    </source>
</reference>
<evidence type="ECO:0000256" key="2">
    <source>
        <dbReference type="ARBA" id="ARBA00004123"/>
    </source>
</evidence>
<dbReference type="GO" id="GO:0070192">
    <property type="term" value="P:chromosome organization involved in meiotic cell cycle"/>
    <property type="evidence" value="ECO:0007669"/>
    <property type="project" value="TreeGrafter"/>
</dbReference>
<dbReference type="InterPro" id="IPR027417">
    <property type="entry name" value="P-loop_NTPase"/>
</dbReference>
<dbReference type="GO" id="GO:0046872">
    <property type="term" value="F:metal ion binding"/>
    <property type="evidence" value="ECO:0007669"/>
    <property type="project" value="UniProtKB-UniRule"/>
</dbReference>
<proteinExistence type="inferred from homology"/>
<evidence type="ECO:0000256" key="9">
    <source>
        <dbReference type="ARBA" id="ARBA00022801"/>
    </source>
</evidence>
<evidence type="ECO:0000256" key="18">
    <source>
        <dbReference type="PROSITE-ProRule" id="PRU00471"/>
    </source>
</evidence>
<evidence type="ECO:0000256" key="7">
    <source>
        <dbReference type="ARBA" id="ARBA00022741"/>
    </source>
</evidence>
<evidence type="ECO:0000259" key="20">
    <source>
        <dbReference type="PROSITE" id="PS51131"/>
    </source>
</evidence>
<keyword evidence="7" id="KW-0547">Nucleotide-binding</keyword>
<dbReference type="FunFam" id="3.40.50.300:FF:000947">
    <property type="entry name" value="DNA repair protein RAD50"/>
    <property type="match status" value="1"/>
</dbReference>
<keyword evidence="6 18" id="KW-0479">Metal-binding</keyword>
<accession>A0A814BT67</accession>
<dbReference type="PANTHER" id="PTHR18867">
    <property type="entry name" value="RAD50"/>
    <property type="match status" value="1"/>
</dbReference>
<evidence type="ECO:0000256" key="13">
    <source>
        <dbReference type="ARBA" id="ARBA00023054"/>
    </source>
</evidence>
<dbReference type="GO" id="GO:0016887">
    <property type="term" value="F:ATP hydrolysis activity"/>
    <property type="evidence" value="ECO:0007669"/>
    <property type="project" value="InterPro"/>
</dbReference>
<sequence>MTIQGIRSYGPKEQDTQIIEFFTPVTLIVGQNGCGKTTVIECLKYATTSDMPPNTKGSSFLFDPKLIDEVETKGRIKLYFKDTSGLTVQVQKNMCSTQKAKKLEFRTLETIISRYNNQGKLASTITSKCINADAEVINAFGVSKAVLEHVIFCHQEDSNWPLSDGKLLKTRFDDIFAATKYIKALDTLKKIRLEKNQQIKQMEIERKHLETYKNRSEQLKRDSDENTKKLETLRSKKEDLTEKLKPVQKQLDFYFQESARIFEIKIELDKLQNEKELFEKQIKELLATTKDCLFTGTDEELEQYVQEYAATTNKMRREEEDETNKRIEVTKNEIKKSNESKSMLSIKIGALDNKYRDYLERKKQLNEFSKKSSEILQIENCDYENLEPKLANFLNDYDDETLVLQENNRAQESQLQSKIDSEREKKSKIDQSIQNKKETILKCKKQLESIEDELSMIQNDKVQSELNEKIKNYESEIESQNMGLIDVNELQLEIKKIEQERSTLKKNEQNLDLAINKWHMNSKVKTEINMLRNDKKSKLDQIRKIKIHIEEDLDNFFQDSDNYNLVKSNDSRLKGIFESECRELGLKLTNLENNRKDIDKRLCAQELKRKMLNDDLRSKENKLRNYEDKLLGLNDLITSESDIERFDSILEKLQEEQKNFLDEKGFLSGVDKTYKRFVQQLQLDNDDKHSCPVCMRCFKDIDEVNETISELNKYTRKIPQKVEDIDLKLKLTNSKLEQMINAKSIKESYDKIKNEELSSLRSQIENYDKNILPKLRSEMKENDEKIKILEKRKSYSINLNNEIILIDKSSNDLNEIDKKIDLIIKNNRLDESEDVDLESLNDEKLLIQSDINKLNKLIESKQDEISKNYARTDRVNILKEKLNECKTKRNELVLKFQKKSQLIDKQEELMVEINDCEQEIVNLNEKLKQSISLLKDLVANKESLMVSNRENLAKRNSFYNEIKDMHKRVCDLREFVSNFEKNDEFKMSEYKKEFKALEYTERELNSKLEDLYSRADEIKLEIARHEIKQRELNDNLQLREKRRQYELKKEQLMKKTEELEVKDKINLKDFKSEQNKLEKKRDDILKEISDIRTSMSTLEGRIQAVQEELNLDTIKNAMEKYMICTSDLRVLEYSVLDIEKYFKALDRAIMNYHQMKMSEINKIIKQLWRQVYRGVDIDYIEIRSEEESATEEQIKSRRTYNYRVVLIKGDACLDMRGRCSAGQKVLASIIIRLALAETFCLNSGILALDEPTTNLDRENIESLASALVDIIKARSTQKNFQLVIITHDEDFVEMLGRSEYMDQFYRVHKDEK</sequence>
<evidence type="ECO:0000256" key="15">
    <source>
        <dbReference type="ARBA" id="ARBA00023242"/>
    </source>
</evidence>
<keyword evidence="10 18" id="KW-0862">Zinc</keyword>
<dbReference type="GO" id="GO:0003691">
    <property type="term" value="F:double-stranded telomeric DNA binding"/>
    <property type="evidence" value="ECO:0007669"/>
    <property type="project" value="TreeGrafter"/>
</dbReference>
<dbReference type="GO" id="GO:0043047">
    <property type="term" value="F:single-stranded telomeric DNA binding"/>
    <property type="evidence" value="ECO:0007669"/>
    <property type="project" value="TreeGrafter"/>
</dbReference>
<organism evidence="21 22">
    <name type="scientific">Brachionus calyciflorus</name>
    <dbReference type="NCBI Taxonomy" id="104777"/>
    <lineage>
        <taxon>Eukaryota</taxon>
        <taxon>Metazoa</taxon>
        <taxon>Spiralia</taxon>
        <taxon>Gnathifera</taxon>
        <taxon>Rotifera</taxon>
        <taxon>Eurotatoria</taxon>
        <taxon>Monogononta</taxon>
        <taxon>Pseudotrocha</taxon>
        <taxon>Ploima</taxon>
        <taxon>Brachionidae</taxon>
        <taxon>Brachionus</taxon>
    </lineage>
</organism>
<keyword evidence="9" id="KW-0378">Hydrolase</keyword>